<organism evidence="2 3">
    <name type="scientific">Desulfococcus multivorans DSM 2059</name>
    <dbReference type="NCBI Taxonomy" id="1121405"/>
    <lineage>
        <taxon>Bacteria</taxon>
        <taxon>Pseudomonadati</taxon>
        <taxon>Thermodesulfobacteriota</taxon>
        <taxon>Desulfobacteria</taxon>
        <taxon>Desulfobacterales</taxon>
        <taxon>Desulfococcaceae</taxon>
        <taxon>Desulfococcus</taxon>
    </lineage>
</organism>
<dbReference type="AlphaFoldDB" id="S7VD42"/>
<dbReference type="Proteomes" id="UP000014977">
    <property type="component" value="Unassembled WGS sequence"/>
</dbReference>
<dbReference type="EMBL" id="ATHJ01000067">
    <property type="protein sequence ID" value="EPR42378.1"/>
    <property type="molecule type" value="Genomic_DNA"/>
</dbReference>
<keyword evidence="1" id="KW-0732">Signal</keyword>
<feature type="chain" id="PRO_5030177317" evidence="1">
    <location>
        <begin position="24"/>
        <end position="157"/>
    </location>
</feature>
<proteinExistence type="predicted"/>
<dbReference type="STRING" id="897.B2D07_18305"/>
<reference evidence="2 3" key="1">
    <citation type="journal article" date="2013" name="Genome Announc.">
        <title>Draft genome sequences for three mercury-methylating, sulfate-reducing bacteria.</title>
        <authorList>
            <person name="Brown S.D."/>
            <person name="Hurt R.A.Jr."/>
            <person name="Gilmour C.C."/>
            <person name="Elias D.A."/>
        </authorList>
    </citation>
    <scope>NUCLEOTIDE SEQUENCE [LARGE SCALE GENOMIC DNA]</scope>
    <source>
        <strain evidence="2 3">DSM 2059</strain>
    </source>
</reference>
<dbReference type="eggNOG" id="ENOG5031UMJ">
    <property type="taxonomic scope" value="Bacteria"/>
</dbReference>
<sequence>MKSIIGILRASLLILLFHGQVMAAPSIAVTGAWYETIDKNDLALGPGSDLKSTHASASGQIILDISGTAGPDDVWRVEIRKVDDAWDGRLRLWARKTAGGVYGGESFQEITNVNTPFFSGTGDVNGIRLQLQMTGASIAVPPSACSTMVYYTVVDVP</sequence>
<dbReference type="OrthoDB" id="964707at2"/>
<gene>
    <name evidence="2" type="ORF">dsmv_1673</name>
</gene>
<dbReference type="RefSeq" id="WP_020876057.1">
    <property type="nucleotide sequence ID" value="NZ_ATHJ01000067.1"/>
</dbReference>
<protein>
    <submittedName>
        <fullName evidence="2">Uncharacterized protein</fullName>
    </submittedName>
</protein>
<comment type="caution">
    <text evidence="2">The sequence shown here is derived from an EMBL/GenBank/DDBJ whole genome shotgun (WGS) entry which is preliminary data.</text>
</comment>
<evidence type="ECO:0000313" key="3">
    <source>
        <dbReference type="Proteomes" id="UP000014977"/>
    </source>
</evidence>
<accession>S7VD42</accession>
<evidence type="ECO:0000313" key="2">
    <source>
        <dbReference type="EMBL" id="EPR42378.1"/>
    </source>
</evidence>
<feature type="signal peptide" evidence="1">
    <location>
        <begin position="1"/>
        <end position="23"/>
    </location>
</feature>
<keyword evidence="3" id="KW-1185">Reference proteome</keyword>
<name>S7VD42_DESML</name>
<evidence type="ECO:0000256" key="1">
    <source>
        <dbReference type="SAM" id="SignalP"/>
    </source>
</evidence>